<dbReference type="InterPro" id="IPR045254">
    <property type="entry name" value="Nit1/2_C-N_Hydrolase"/>
</dbReference>
<comment type="caution">
    <text evidence="3">The sequence shown here is derived from an EMBL/GenBank/DDBJ whole genome shotgun (WGS) entry which is preliminary data.</text>
</comment>
<gene>
    <name evidence="3" type="ORF">DW099_01980</name>
</gene>
<keyword evidence="4" id="KW-1185">Reference proteome</keyword>
<feature type="domain" description="CN hydrolase" evidence="2">
    <location>
        <begin position="1"/>
        <end position="245"/>
    </location>
</feature>
<proteinExistence type="predicted"/>
<protein>
    <submittedName>
        <fullName evidence="3">Carbon-nitrogen hydrolase family protein</fullName>
    </submittedName>
</protein>
<dbReference type="GO" id="GO:0050152">
    <property type="term" value="F:omega-amidase activity"/>
    <property type="evidence" value="ECO:0007669"/>
    <property type="project" value="TreeGrafter"/>
</dbReference>
<dbReference type="STRING" id="1776384.GCA_900086585_02678"/>
<dbReference type="GO" id="GO:0006528">
    <property type="term" value="P:asparagine metabolic process"/>
    <property type="evidence" value="ECO:0007669"/>
    <property type="project" value="TreeGrafter"/>
</dbReference>
<dbReference type="InterPro" id="IPR003010">
    <property type="entry name" value="C-N_Hydrolase"/>
</dbReference>
<keyword evidence="1 3" id="KW-0378">Hydrolase</keyword>
<evidence type="ECO:0000256" key="1">
    <source>
        <dbReference type="ARBA" id="ARBA00022801"/>
    </source>
</evidence>
<dbReference type="OrthoDB" id="9811121at2"/>
<accession>A0A415E6L8</accession>
<dbReference type="InterPro" id="IPR036526">
    <property type="entry name" value="C-N_Hydrolase_sf"/>
</dbReference>
<evidence type="ECO:0000259" key="2">
    <source>
        <dbReference type="PROSITE" id="PS50263"/>
    </source>
</evidence>
<dbReference type="RefSeq" id="WP_118333469.1">
    <property type="nucleotide sequence ID" value="NZ_AP025567.1"/>
</dbReference>
<dbReference type="Proteomes" id="UP000284841">
    <property type="component" value="Unassembled WGS sequence"/>
</dbReference>
<dbReference type="GO" id="GO:0006107">
    <property type="term" value="P:oxaloacetate metabolic process"/>
    <property type="evidence" value="ECO:0007669"/>
    <property type="project" value="TreeGrafter"/>
</dbReference>
<dbReference type="AlphaFoldDB" id="A0A415E6L8"/>
<dbReference type="CDD" id="cd07572">
    <property type="entry name" value="nit"/>
    <property type="match status" value="1"/>
</dbReference>
<dbReference type="Pfam" id="PF00795">
    <property type="entry name" value="CN_hydrolase"/>
    <property type="match status" value="1"/>
</dbReference>
<organism evidence="3 4">
    <name type="scientific">Emergencia timonensis</name>
    <dbReference type="NCBI Taxonomy" id="1776384"/>
    <lineage>
        <taxon>Bacteria</taxon>
        <taxon>Bacillati</taxon>
        <taxon>Bacillota</taxon>
        <taxon>Clostridia</taxon>
        <taxon>Peptostreptococcales</taxon>
        <taxon>Anaerovoracaceae</taxon>
        <taxon>Emergencia</taxon>
    </lineage>
</organism>
<name>A0A415E6L8_9FIRM</name>
<dbReference type="SUPFAM" id="SSF56317">
    <property type="entry name" value="Carbon-nitrogen hydrolase"/>
    <property type="match status" value="1"/>
</dbReference>
<dbReference type="GO" id="GO:0006541">
    <property type="term" value="P:glutamine metabolic process"/>
    <property type="evidence" value="ECO:0007669"/>
    <property type="project" value="TreeGrafter"/>
</dbReference>
<dbReference type="PANTHER" id="PTHR23088:SF30">
    <property type="entry name" value="OMEGA-AMIDASE NIT2"/>
    <property type="match status" value="1"/>
</dbReference>
<dbReference type="Gene3D" id="3.60.110.10">
    <property type="entry name" value="Carbon-nitrogen hydrolase"/>
    <property type="match status" value="1"/>
</dbReference>
<evidence type="ECO:0000313" key="4">
    <source>
        <dbReference type="Proteomes" id="UP000284841"/>
    </source>
</evidence>
<dbReference type="PANTHER" id="PTHR23088">
    <property type="entry name" value="NITRILASE-RELATED"/>
    <property type="match status" value="1"/>
</dbReference>
<dbReference type="EMBL" id="QRMS01000001">
    <property type="protein sequence ID" value="RHJ89368.1"/>
    <property type="molecule type" value="Genomic_DNA"/>
</dbReference>
<sequence>MKIAQLQTHVFADKTANMAQLETSIAAVMPENPDLITIGEMFNCPYVTENFPLFAEEEGGHTWQKLSALAAEYGVYLSAGSVPELEDGHIYNTAYVFDRSGRQIAKHRKMHLFDIDVKGGQSFKESDTLTAGSQVTVFDTEFGKIGLCICFDFRFPELGRLMALAGAKLILVPAAFNMTTGPAHWEIMFRSQALNNQCFVAGTSPARDTEFSYVAWGHSLLVSPWGGVLAEMDETPGSLVTEIDLTDADKTRQELPLLSARRTDVYELKTI</sequence>
<dbReference type="PROSITE" id="PS50263">
    <property type="entry name" value="CN_HYDROLASE"/>
    <property type="match status" value="1"/>
</dbReference>
<reference evidence="3 4" key="1">
    <citation type="submission" date="2018-08" db="EMBL/GenBank/DDBJ databases">
        <title>A genome reference for cultivated species of the human gut microbiota.</title>
        <authorList>
            <person name="Zou Y."/>
            <person name="Xue W."/>
            <person name="Luo G."/>
        </authorList>
    </citation>
    <scope>NUCLEOTIDE SEQUENCE [LARGE SCALE GENOMIC DNA]</scope>
    <source>
        <strain evidence="3 4">AM07-24</strain>
    </source>
</reference>
<evidence type="ECO:0000313" key="3">
    <source>
        <dbReference type="EMBL" id="RHJ89368.1"/>
    </source>
</evidence>